<dbReference type="InterPro" id="IPR052891">
    <property type="entry name" value="DNA-3mA_glycosylase"/>
</dbReference>
<dbReference type="InterPro" id="IPR011257">
    <property type="entry name" value="DNA_glycosylase"/>
</dbReference>
<dbReference type="PANTHER" id="PTHR30037:SF4">
    <property type="entry name" value="DNA-3-METHYLADENINE GLYCOSYLASE I"/>
    <property type="match status" value="1"/>
</dbReference>
<dbReference type="PANTHER" id="PTHR30037">
    <property type="entry name" value="DNA-3-METHYLADENINE GLYCOSYLASE 1"/>
    <property type="match status" value="1"/>
</dbReference>
<feature type="binding site" evidence="9">
    <location>
        <position position="180"/>
    </location>
    <ligand>
        <name>Zn(2+)</name>
        <dbReference type="ChEBI" id="CHEBI:29105"/>
    </ligand>
</feature>
<protein>
    <recommendedName>
        <fullName evidence="8">DNA-3-methyladenine glycosylase I</fullName>
        <ecNumber evidence="8">3.2.2.20</ecNumber>
    </recommendedName>
</protein>
<keyword evidence="1 9" id="KW-0479">Metal-binding</keyword>
<evidence type="ECO:0000256" key="3">
    <source>
        <dbReference type="ARBA" id="ARBA00022801"/>
    </source>
</evidence>
<name>A8ZW84_DESOH</name>
<reference evidence="10 11" key="1">
    <citation type="submission" date="2007-10" db="EMBL/GenBank/DDBJ databases">
        <title>Complete sequence of Desulfococcus oleovorans Hxd3.</title>
        <authorList>
            <consortium name="US DOE Joint Genome Institute"/>
            <person name="Copeland A."/>
            <person name="Lucas S."/>
            <person name="Lapidus A."/>
            <person name="Barry K."/>
            <person name="Glavina del Rio T."/>
            <person name="Dalin E."/>
            <person name="Tice H."/>
            <person name="Pitluck S."/>
            <person name="Kiss H."/>
            <person name="Brettin T."/>
            <person name="Bruce D."/>
            <person name="Detter J.C."/>
            <person name="Han C."/>
            <person name="Schmutz J."/>
            <person name="Larimer F."/>
            <person name="Land M."/>
            <person name="Hauser L."/>
            <person name="Kyrpides N."/>
            <person name="Kim E."/>
            <person name="Wawrik B."/>
            <person name="Richardson P."/>
        </authorList>
    </citation>
    <scope>NUCLEOTIDE SEQUENCE [LARGE SCALE GENOMIC DNA]</scope>
    <source>
        <strain evidence="11">DSM 6200 / JCM 39069 / Hxd3</strain>
    </source>
</reference>
<dbReference type="HOGENOM" id="CLU_083758_1_0_7"/>
<comment type="function">
    <text evidence="7">Hydrolysis of the deoxyribose N-glycosidic bond to excise 3-methyladenine from the damaged DNA polymer formed by alkylation lesions.</text>
</comment>
<keyword evidence="5" id="KW-0234">DNA repair</keyword>
<dbReference type="KEGG" id="dol:Dole_2514"/>
<feature type="binding site" evidence="9">
    <location>
        <position position="5"/>
    </location>
    <ligand>
        <name>Zn(2+)</name>
        <dbReference type="ChEBI" id="CHEBI:29105"/>
    </ligand>
</feature>
<evidence type="ECO:0000256" key="6">
    <source>
        <dbReference type="ARBA" id="ARBA00052558"/>
    </source>
</evidence>
<dbReference type="Proteomes" id="UP000008561">
    <property type="component" value="Chromosome"/>
</dbReference>
<dbReference type="FunFam" id="1.10.340.30:FF:000009">
    <property type="entry name" value="DNA-3-methyladenine glycosylase I"/>
    <property type="match status" value="1"/>
</dbReference>
<dbReference type="OrthoDB" id="9807664at2"/>
<dbReference type="EMBL" id="CP000859">
    <property type="protein sequence ID" value="ABW68318.1"/>
    <property type="molecule type" value="Genomic_DNA"/>
</dbReference>
<feature type="binding site" evidence="9">
    <location>
        <position position="18"/>
    </location>
    <ligand>
        <name>Zn(2+)</name>
        <dbReference type="ChEBI" id="CHEBI:29105"/>
    </ligand>
</feature>
<evidence type="ECO:0000256" key="4">
    <source>
        <dbReference type="ARBA" id="ARBA00022833"/>
    </source>
</evidence>
<dbReference type="STRING" id="96561.Dole_2514"/>
<comment type="catalytic activity">
    <reaction evidence="6">
        <text>Hydrolysis of alkylated DNA, releasing 3-methyladenine.</text>
        <dbReference type="EC" id="3.2.2.20"/>
    </reaction>
</comment>
<dbReference type="InterPro" id="IPR005019">
    <property type="entry name" value="Adenine_glyco"/>
</dbReference>
<feature type="binding site" evidence="9">
    <location>
        <position position="176"/>
    </location>
    <ligand>
        <name>Zn(2+)</name>
        <dbReference type="ChEBI" id="CHEBI:29105"/>
    </ligand>
</feature>
<dbReference type="RefSeq" id="WP_012175930.1">
    <property type="nucleotide sequence ID" value="NC_009943.1"/>
</dbReference>
<keyword evidence="11" id="KW-1185">Reference proteome</keyword>
<dbReference type="InterPro" id="IPR004597">
    <property type="entry name" value="Tag"/>
</dbReference>
<keyword evidence="2" id="KW-0227">DNA damage</keyword>
<dbReference type="AlphaFoldDB" id="A8ZW84"/>
<evidence type="ECO:0000256" key="9">
    <source>
        <dbReference type="PIRSR" id="PIRSR604597-1"/>
    </source>
</evidence>
<dbReference type="GO" id="GO:0046872">
    <property type="term" value="F:metal ion binding"/>
    <property type="evidence" value="ECO:0007669"/>
    <property type="project" value="UniProtKB-KW"/>
</dbReference>
<evidence type="ECO:0000256" key="8">
    <source>
        <dbReference type="ARBA" id="ARBA00066766"/>
    </source>
</evidence>
<keyword evidence="10" id="KW-0326">Glycosidase</keyword>
<dbReference type="Pfam" id="PF03352">
    <property type="entry name" value="Adenine_glyco"/>
    <property type="match status" value="1"/>
</dbReference>
<evidence type="ECO:0000313" key="10">
    <source>
        <dbReference type="EMBL" id="ABW68318.1"/>
    </source>
</evidence>
<keyword evidence="4 9" id="KW-0862">Zinc</keyword>
<evidence type="ECO:0000256" key="7">
    <source>
        <dbReference type="ARBA" id="ARBA00057608"/>
    </source>
</evidence>
<dbReference type="GO" id="GO:0008725">
    <property type="term" value="F:DNA-3-methyladenine glycosylase activity"/>
    <property type="evidence" value="ECO:0007669"/>
    <property type="project" value="UniProtKB-EC"/>
</dbReference>
<sequence>MEKRCDWAGTDPDYIHYHDTEWGVPLHDDGRLFEMLVLEGAQAGLNWLTILKKRPAYRKAFDDFDPVRVARYDARKIDRLMADPGIVRNRKKIDAAVTNAKAFLRVRKEFGSFDTYIWSFVEGRPVVNAWETVKQMPASTPASEAMSADLKKRGFSFVGPVICYAFMQSTGMVNDHIVTCFRYNEINNRQATGKRP</sequence>
<evidence type="ECO:0000256" key="1">
    <source>
        <dbReference type="ARBA" id="ARBA00022723"/>
    </source>
</evidence>
<organism evidence="10 11">
    <name type="scientific">Desulfosudis oleivorans (strain DSM 6200 / JCM 39069 / Hxd3)</name>
    <name type="common">Desulfococcus oleovorans</name>
    <dbReference type="NCBI Taxonomy" id="96561"/>
    <lineage>
        <taxon>Bacteria</taxon>
        <taxon>Pseudomonadati</taxon>
        <taxon>Thermodesulfobacteriota</taxon>
        <taxon>Desulfobacteria</taxon>
        <taxon>Desulfobacterales</taxon>
        <taxon>Desulfosudaceae</taxon>
        <taxon>Desulfosudis</taxon>
    </lineage>
</organism>
<evidence type="ECO:0000256" key="5">
    <source>
        <dbReference type="ARBA" id="ARBA00023204"/>
    </source>
</evidence>
<proteinExistence type="predicted"/>
<dbReference type="eggNOG" id="COG2818">
    <property type="taxonomic scope" value="Bacteria"/>
</dbReference>
<dbReference type="NCBIfam" id="TIGR00624">
    <property type="entry name" value="tag"/>
    <property type="match status" value="1"/>
</dbReference>
<gene>
    <name evidence="10" type="ordered locus">Dole_2514</name>
</gene>
<dbReference type="EC" id="3.2.2.20" evidence="8"/>
<accession>A8ZW84</accession>
<keyword evidence="3 10" id="KW-0378">Hydrolase</keyword>
<dbReference type="SUPFAM" id="SSF48150">
    <property type="entry name" value="DNA-glycosylase"/>
    <property type="match status" value="1"/>
</dbReference>
<evidence type="ECO:0000256" key="2">
    <source>
        <dbReference type="ARBA" id="ARBA00022763"/>
    </source>
</evidence>
<dbReference type="Gene3D" id="1.10.340.30">
    <property type="entry name" value="Hypothetical protein, domain 2"/>
    <property type="match status" value="1"/>
</dbReference>
<dbReference type="GO" id="GO:0006284">
    <property type="term" value="P:base-excision repair"/>
    <property type="evidence" value="ECO:0007669"/>
    <property type="project" value="InterPro"/>
</dbReference>
<evidence type="ECO:0000313" key="11">
    <source>
        <dbReference type="Proteomes" id="UP000008561"/>
    </source>
</evidence>